<evidence type="ECO:0000313" key="2">
    <source>
        <dbReference type="EMBL" id="KAJ3613956.1"/>
    </source>
</evidence>
<keyword evidence="3" id="KW-1185">Reference proteome</keyword>
<comment type="caution">
    <text evidence="2">The sequence shown here is derived from an EMBL/GenBank/DDBJ whole genome shotgun (WGS) entry which is preliminary data.</text>
</comment>
<gene>
    <name evidence="2" type="ORF">NHX12_017534</name>
</gene>
<reference evidence="2" key="1">
    <citation type="submission" date="2022-07" db="EMBL/GenBank/DDBJ databases">
        <title>Chromosome-level genome of Muraenolepis orangiensis.</title>
        <authorList>
            <person name="Kim J."/>
        </authorList>
    </citation>
    <scope>NUCLEOTIDE SEQUENCE</scope>
    <source>
        <strain evidence="2">KU_S4_2022</strain>
        <tissue evidence="2">Muscle</tissue>
    </source>
</reference>
<dbReference type="Proteomes" id="UP001148018">
    <property type="component" value="Unassembled WGS sequence"/>
</dbReference>
<protein>
    <submittedName>
        <fullName evidence="2">Uncharacterized protein</fullName>
    </submittedName>
</protein>
<feature type="compositionally biased region" description="Basic and acidic residues" evidence="1">
    <location>
        <begin position="117"/>
        <end position="131"/>
    </location>
</feature>
<dbReference type="EMBL" id="JANIIK010000034">
    <property type="protein sequence ID" value="KAJ3613956.1"/>
    <property type="molecule type" value="Genomic_DNA"/>
</dbReference>
<feature type="compositionally biased region" description="Basic and acidic residues" evidence="1">
    <location>
        <begin position="63"/>
        <end position="77"/>
    </location>
</feature>
<accession>A0A9Q0EUZ0</accession>
<name>A0A9Q0EUZ0_9TELE</name>
<evidence type="ECO:0000313" key="3">
    <source>
        <dbReference type="Proteomes" id="UP001148018"/>
    </source>
</evidence>
<organism evidence="2 3">
    <name type="scientific">Muraenolepis orangiensis</name>
    <name type="common">Patagonian moray cod</name>
    <dbReference type="NCBI Taxonomy" id="630683"/>
    <lineage>
        <taxon>Eukaryota</taxon>
        <taxon>Metazoa</taxon>
        <taxon>Chordata</taxon>
        <taxon>Craniata</taxon>
        <taxon>Vertebrata</taxon>
        <taxon>Euteleostomi</taxon>
        <taxon>Actinopterygii</taxon>
        <taxon>Neopterygii</taxon>
        <taxon>Teleostei</taxon>
        <taxon>Neoteleostei</taxon>
        <taxon>Acanthomorphata</taxon>
        <taxon>Zeiogadaria</taxon>
        <taxon>Gadariae</taxon>
        <taxon>Gadiformes</taxon>
        <taxon>Muraenolepidoidei</taxon>
        <taxon>Muraenolepididae</taxon>
        <taxon>Muraenolepis</taxon>
    </lineage>
</organism>
<feature type="region of interest" description="Disordered" evidence="1">
    <location>
        <begin position="1"/>
        <end position="169"/>
    </location>
</feature>
<dbReference type="AlphaFoldDB" id="A0A9Q0EUZ0"/>
<feature type="compositionally biased region" description="Low complexity" evidence="1">
    <location>
        <begin position="28"/>
        <end position="38"/>
    </location>
</feature>
<feature type="compositionally biased region" description="Polar residues" evidence="1">
    <location>
        <begin position="133"/>
        <end position="144"/>
    </location>
</feature>
<proteinExistence type="predicted"/>
<evidence type="ECO:0000256" key="1">
    <source>
        <dbReference type="SAM" id="MobiDB-lite"/>
    </source>
</evidence>
<sequence>MNQDLLSGGSSSRRRRGGSGGPAAQGNAPSAAQTTAREAAADEGDEDEHMNRVEEAAEDGEVPEQHRVAVDGEREEPWASGESGVSNGPRDRDGAGEEGEHEETQRNAATADGAAEGGEKGARWMWGEDRPGSQGQPNNLSVHSLDSGRTHQSSPNKTKDGSATKVQCSSQPRWLTHLTHRRTVTHSYKTVLNGSRVDLGLADVAKKGESDHRVDRAYVVPSMLGMLELSSSSGPPAILRWTVLPQERATGGCGWRMRKLHGHRCRVMR</sequence>